<evidence type="ECO:0000313" key="1">
    <source>
        <dbReference type="EMBL" id="WDE04327.1"/>
    </source>
</evidence>
<reference evidence="1 2" key="1">
    <citation type="journal article" date="2015" name="Genome Announc.">
        <title>Draft Genome Sequences of Marine Isolates of Thalassomonas viridans and Thalassomonas actiniarum.</title>
        <authorList>
            <person name="Olonade I."/>
            <person name="van Zyl L.J."/>
            <person name="Trindade M."/>
        </authorList>
    </citation>
    <scope>NUCLEOTIDE SEQUENCE [LARGE SCALE GENOMIC DNA]</scope>
    <source>
        <strain evidence="1 2">XOM25</strain>
    </source>
</reference>
<dbReference type="KEGG" id="tvd:SG34_023765"/>
<proteinExistence type="predicted"/>
<sequence>MSTPPEKAQTEVERAVELALKNRDFRLYAGTGRSQVLPGISGAERKKALALCGYKPMKGTGDVLKKESQRQELKKKFAFMADYNRRMLAICKQRKDKV</sequence>
<keyword evidence="2" id="KW-1185">Reference proteome</keyword>
<evidence type="ECO:0000313" key="2">
    <source>
        <dbReference type="Proteomes" id="UP000032352"/>
    </source>
</evidence>
<protein>
    <submittedName>
        <fullName evidence="1">Uncharacterized protein</fullName>
    </submittedName>
</protein>
<reference evidence="1 2" key="2">
    <citation type="journal article" date="2022" name="Mar. Drugs">
        <title>Bioassay-Guided Fractionation Leads to the Detection of Cholic Acid Generated by the Rare Thalassomonas sp.</title>
        <authorList>
            <person name="Pheiffer F."/>
            <person name="Schneider Y.K."/>
            <person name="Hansen E.H."/>
            <person name="Andersen J.H."/>
            <person name="Isaksson J."/>
            <person name="Busche T."/>
            <person name="R C."/>
            <person name="Kalinowski J."/>
            <person name="Zyl L.V."/>
            <person name="Trindade M."/>
        </authorList>
    </citation>
    <scope>NUCLEOTIDE SEQUENCE [LARGE SCALE GENOMIC DNA]</scope>
    <source>
        <strain evidence="1 2">XOM25</strain>
    </source>
</reference>
<dbReference type="RefSeq" id="WP_044839380.1">
    <property type="nucleotide sequence ID" value="NZ_CP059733.1"/>
</dbReference>
<gene>
    <name evidence="1" type="ORF">SG34_023765</name>
</gene>
<dbReference type="AlphaFoldDB" id="A0AAE9Z161"/>
<dbReference type="EMBL" id="CP059733">
    <property type="protein sequence ID" value="WDE04327.1"/>
    <property type="molecule type" value="Genomic_DNA"/>
</dbReference>
<name>A0AAE9Z161_9GAMM</name>
<organism evidence="1 2">
    <name type="scientific">Thalassomonas viridans</name>
    <dbReference type="NCBI Taxonomy" id="137584"/>
    <lineage>
        <taxon>Bacteria</taxon>
        <taxon>Pseudomonadati</taxon>
        <taxon>Pseudomonadota</taxon>
        <taxon>Gammaproteobacteria</taxon>
        <taxon>Alteromonadales</taxon>
        <taxon>Colwelliaceae</taxon>
        <taxon>Thalassomonas</taxon>
    </lineage>
</organism>
<accession>A0AAE9Z161</accession>
<dbReference type="Proteomes" id="UP000032352">
    <property type="component" value="Chromosome"/>
</dbReference>